<dbReference type="InterPro" id="IPR029050">
    <property type="entry name" value="Immunoprotect_excell_Ig-like"/>
</dbReference>
<dbReference type="Gene3D" id="2.60.40.1240">
    <property type="match status" value="1"/>
</dbReference>
<sequence length="284" mass="29666">MRTRSTATIAIAAVLALGLAGCASDSMDSGTTAASPAAATSQEAARRDLTGEWEQTGAAGEGNASIQSATIVDDTITVYWINDGEKALYWAGTAELPESAEGSFTFDSENDTSKTDTALLASSDNTKTFTFEGETLSYEVSALGTTWTAELQQTSSTPAAAPAADEPSTSDVAVTIGGASFSEDYEGAPVIVVDFEFTNGSEETTNFMTSTQPQAFQGGVELDSYAYVEDIDSSATMTDLKPGASISVQVPFTLRDESPVMVEVSELFSLDGALLDSQEFDVTQ</sequence>
<evidence type="ECO:0000313" key="6">
    <source>
        <dbReference type="Proteomes" id="UP000256727"/>
    </source>
</evidence>
<keyword evidence="6" id="KW-1185">Reference proteome</keyword>
<proteinExistence type="predicted"/>
<feature type="compositionally biased region" description="Low complexity" evidence="2">
    <location>
        <begin position="28"/>
        <end position="43"/>
    </location>
</feature>
<feature type="signal peptide" evidence="3">
    <location>
        <begin position="1"/>
        <end position="23"/>
    </location>
</feature>
<evidence type="ECO:0000259" key="4">
    <source>
        <dbReference type="Pfam" id="PF16729"/>
    </source>
</evidence>
<name>A0A3D9LEC9_9MICC</name>
<accession>A0A3D9LEC9</accession>
<reference evidence="5 6" key="1">
    <citation type="submission" date="2018-07" db="EMBL/GenBank/DDBJ databases">
        <title>Sequencing the genomes of 1000 actinobacteria strains.</title>
        <authorList>
            <person name="Klenk H.-P."/>
        </authorList>
    </citation>
    <scope>NUCLEOTIDE SEQUENCE [LARGE SCALE GENOMIC DNA]</scope>
    <source>
        <strain evidence="5 6">DSM 14442</strain>
    </source>
</reference>
<keyword evidence="1 3" id="KW-0732">Signal</keyword>
<dbReference type="AlphaFoldDB" id="A0A3D9LEC9"/>
<gene>
    <name evidence="5" type="ORF">C8E99_2657</name>
</gene>
<feature type="chain" id="PRO_5038436722" evidence="3">
    <location>
        <begin position="24"/>
        <end position="284"/>
    </location>
</feature>
<dbReference type="EMBL" id="QREH01000001">
    <property type="protein sequence ID" value="REE04801.1"/>
    <property type="molecule type" value="Genomic_DNA"/>
</dbReference>
<feature type="domain" description="DUF5067" evidence="4">
    <location>
        <begin position="155"/>
        <end position="265"/>
    </location>
</feature>
<dbReference type="Proteomes" id="UP000256727">
    <property type="component" value="Unassembled WGS sequence"/>
</dbReference>
<dbReference type="RefSeq" id="WP_170144609.1">
    <property type="nucleotide sequence ID" value="NZ_QREH01000001.1"/>
</dbReference>
<organism evidence="5 6">
    <name type="scientific">Citricoccus muralis</name>
    <dbReference type="NCBI Taxonomy" id="169134"/>
    <lineage>
        <taxon>Bacteria</taxon>
        <taxon>Bacillati</taxon>
        <taxon>Actinomycetota</taxon>
        <taxon>Actinomycetes</taxon>
        <taxon>Micrococcales</taxon>
        <taxon>Micrococcaceae</taxon>
        <taxon>Citricoccus</taxon>
    </lineage>
</organism>
<evidence type="ECO:0000313" key="5">
    <source>
        <dbReference type="EMBL" id="REE04801.1"/>
    </source>
</evidence>
<dbReference type="InterPro" id="IPR031989">
    <property type="entry name" value="DUF5067"/>
</dbReference>
<dbReference type="Pfam" id="PF16729">
    <property type="entry name" value="DUF5067"/>
    <property type="match status" value="1"/>
</dbReference>
<protein>
    <submittedName>
        <fullName evidence="5">Uncharacterized protein DUF5067</fullName>
    </submittedName>
</protein>
<evidence type="ECO:0000256" key="2">
    <source>
        <dbReference type="SAM" id="MobiDB-lite"/>
    </source>
</evidence>
<dbReference type="PROSITE" id="PS51257">
    <property type="entry name" value="PROKAR_LIPOPROTEIN"/>
    <property type="match status" value="1"/>
</dbReference>
<evidence type="ECO:0000256" key="3">
    <source>
        <dbReference type="SAM" id="SignalP"/>
    </source>
</evidence>
<comment type="caution">
    <text evidence="5">The sequence shown here is derived from an EMBL/GenBank/DDBJ whole genome shotgun (WGS) entry which is preliminary data.</text>
</comment>
<feature type="region of interest" description="Disordered" evidence="2">
    <location>
        <begin position="28"/>
        <end position="48"/>
    </location>
</feature>
<evidence type="ECO:0000256" key="1">
    <source>
        <dbReference type="ARBA" id="ARBA00022729"/>
    </source>
</evidence>